<feature type="compositionally biased region" description="Pro residues" evidence="1">
    <location>
        <begin position="259"/>
        <end position="268"/>
    </location>
</feature>
<feature type="compositionally biased region" description="Basic and acidic residues" evidence="1">
    <location>
        <begin position="1"/>
        <end position="28"/>
    </location>
</feature>
<dbReference type="AlphaFoldDB" id="A0A0G4H3C5"/>
<proteinExistence type="predicted"/>
<accession>A0A0G4H3C5</accession>
<dbReference type="VEuPathDB" id="CryptoDB:Vbra_19560"/>
<evidence type="ECO:0000313" key="3">
    <source>
        <dbReference type="Proteomes" id="UP000041254"/>
    </source>
</evidence>
<feature type="compositionally biased region" description="Pro residues" evidence="1">
    <location>
        <begin position="236"/>
        <end position="251"/>
    </location>
</feature>
<feature type="region of interest" description="Disordered" evidence="1">
    <location>
        <begin position="200"/>
        <end position="320"/>
    </location>
</feature>
<evidence type="ECO:0000313" key="2">
    <source>
        <dbReference type="EMBL" id="CEM38214.1"/>
    </source>
</evidence>
<name>A0A0G4H3C5_VITBC</name>
<feature type="compositionally biased region" description="Low complexity" evidence="1">
    <location>
        <begin position="215"/>
        <end position="235"/>
    </location>
</feature>
<dbReference type="EMBL" id="CDMY01000973">
    <property type="protein sequence ID" value="CEM38214.1"/>
    <property type="molecule type" value="Genomic_DNA"/>
</dbReference>
<sequence>MGSEKLDKSLDDIIKDEGGGPTDAHHAMDQSNGPPRSLFPSRPHRDGSGRPLRSQRSRYSAQSGPYAGGGRAPQRPGKKSHEDRGVMHSECFYNVEGDLIVKLYDTEVVKVSKGKGDIVLNSGGFRTVETLNVIQKTLEPLGLKLKETDKKVWSVTDGRSYLVPFEEGMKVKPPAIGPSASVMRQQPSVLMSIIMQHMKQVKTQVEHRTSNPQHLNNSNPQQQQYQQPRLRLQPAPHRPMFPPPMYPPGPSPFSHRPPLLTPPRPPPVMSSTMGQGNQPFEYDEPYNPQNVYPPVHMPPPPRHMAPYQQPGARPPGPFYP</sequence>
<gene>
    <name evidence="2" type="ORF">Vbra_19560</name>
</gene>
<dbReference type="InParanoid" id="A0A0G4H3C5"/>
<keyword evidence="3" id="KW-1185">Reference proteome</keyword>
<protein>
    <submittedName>
        <fullName evidence="2">Uncharacterized protein</fullName>
    </submittedName>
</protein>
<evidence type="ECO:0000256" key="1">
    <source>
        <dbReference type="SAM" id="MobiDB-lite"/>
    </source>
</evidence>
<dbReference type="Proteomes" id="UP000041254">
    <property type="component" value="Unassembled WGS sequence"/>
</dbReference>
<organism evidence="2 3">
    <name type="scientific">Vitrella brassicaformis (strain CCMP3155)</name>
    <dbReference type="NCBI Taxonomy" id="1169540"/>
    <lineage>
        <taxon>Eukaryota</taxon>
        <taxon>Sar</taxon>
        <taxon>Alveolata</taxon>
        <taxon>Colpodellida</taxon>
        <taxon>Vitrellaceae</taxon>
        <taxon>Vitrella</taxon>
    </lineage>
</organism>
<feature type="region of interest" description="Disordered" evidence="1">
    <location>
        <begin position="1"/>
        <end position="85"/>
    </location>
</feature>
<feature type="compositionally biased region" description="Polar residues" evidence="1">
    <location>
        <begin position="269"/>
        <end position="278"/>
    </location>
</feature>
<dbReference type="OrthoDB" id="537550at2759"/>
<reference evidence="2 3" key="1">
    <citation type="submission" date="2014-11" db="EMBL/GenBank/DDBJ databases">
        <authorList>
            <person name="Zhu J."/>
            <person name="Qi W."/>
            <person name="Song R."/>
        </authorList>
    </citation>
    <scope>NUCLEOTIDE SEQUENCE [LARGE SCALE GENOMIC DNA]</scope>
</reference>